<dbReference type="eggNOG" id="KOG1479">
    <property type="taxonomic scope" value="Eukaryota"/>
</dbReference>
<evidence type="ECO:0000313" key="9">
    <source>
        <dbReference type="EMBL" id="CCO20555.1"/>
    </source>
</evidence>
<feature type="region of interest" description="Disordered" evidence="7">
    <location>
        <begin position="513"/>
        <end position="535"/>
    </location>
</feature>
<feature type="compositionally biased region" description="Polar residues" evidence="7">
    <location>
        <begin position="514"/>
        <end position="523"/>
    </location>
</feature>
<keyword evidence="3" id="KW-0813">Transport</keyword>
<feature type="transmembrane region" description="Helical" evidence="8">
    <location>
        <begin position="463"/>
        <end position="485"/>
    </location>
</feature>
<proteinExistence type="inferred from homology"/>
<sequence>MTTFNNNGVTTSLKDKNLLRFFLLGVGTLLPFNVFITAKKYFDVTLLRHDGGDAAAAARNGEGWFTFTKDSFENAFSFSYTMANLATLIAMNRMRVFDAGRRKDDDPRRRREEDVNEKSKLYDRLTTYPLLACAVCFFATALLALDEHIKGTFVVSFATFNLVLFGIFTGLVQSGSFALAATRERKFSTSVVSGQALSGVLASFVALTCSGFNFAALYFGLSGLACLLCAKGGRELVLEMKKENMTSNMGDDSINSGNISTQQYAPVAILEEDKEEEKKKKKKKESNNALSENDLEFNVEDERSNARLMGASTMSSSSNATTEASEGTEGAADEPPIKKETWLFRFAVFLTFTVTLTAFPAITSSIVTRAEMNNNSGSDDSNGASTDGDYWTSFLFLLFNLGDLAGRVFEGSSYAHSRGLQNVTGQVAFRRSLYRIVFVPLLASCNVNRSGWRIPRVFSFDSFPILFVFLLGFTNGFNAACSMALGPQTLSSDHHSPHSDEIENEDIEIENPPSLVSSSLTTERTNEDEEKEDVAKSEEGAFLGTMLSAGIAFGSVVSVLVCGIFTSGGYL</sequence>
<feature type="transmembrane region" description="Helical" evidence="8">
    <location>
        <begin position="125"/>
        <end position="145"/>
    </location>
</feature>
<dbReference type="AlphaFoldDB" id="K8F6U1"/>
<keyword evidence="5 8" id="KW-1133">Transmembrane helix</keyword>
<feature type="transmembrane region" description="Helical" evidence="8">
    <location>
        <begin position="157"/>
        <end position="180"/>
    </location>
</feature>
<evidence type="ECO:0000313" key="10">
    <source>
        <dbReference type="Proteomes" id="UP000198341"/>
    </source>
</evidence>
<evidence type="ECO:0000256" key="2">
    <source>
        <dbReference type="ARBA" id="ARBA00007965"/>
    </source>
</evidence>
<keyword evidence="10" id="KW-1185">Reference proteome</keyword>
<name>K8F6U1_9CHLO</name>
<comment type="similarity">
    <text evidence="2">Belongs to the SLC29A/ENT transporter (TC 2.A.57) family.</text>
</comment>
<evidence type="ECO:0000256" key="6">
    <source>
        <dbReference type="ARBA" id="ARBA00023136"/>
    </source>
</evidence>
<dbReference type="PANTHER" id="PTHR10332">
    <property type="entry name" value="EQUILIBRATIVE NUCLEOSIDE TRANSPORTER"/>
    <property type="match status" value="1"/>
</dbReference>
<protein>
    <submittedName>
        <fullName evidence="9">MGC82995 protein (ISS)</fullName>
    </submittedName>
</protein>
<evidence type="ECO:0000256" key="3">
    <source>
        <dbReference type="ARBA" id="ARBA00022448"/>
    </source>
</evidence>
<evidence type="ECO:0000256" key="7">
    <source>
        <dbReference type="SAM" id="MobiDB-lite"/>
    </source>
</evidence>
<dbReference type="EMBL" id="FO082262">
    <property type="protein sequence ID" value="CCO20555.1"/>
    <property type="molecule type" value="Genomic_DNA"/>
</dbReference>
<feature type="transmembrane region" description="Helical" evidence="8">
    <location>
        <begin position="541"/>
        <end position="565"/>
    </location>
</feature>
<feature type="transmembrane region" description="Helical" evidence="8">
    <location>
        <begin position="346"/>
        <end position="370"/>
    </location>
</feature>
<reference evidence="9 10" key="1">
    <citation type="submission" date="2011-10" db="EMBL/GenBank/DDBJ databases">
        <authorList>
            <person name="Genoscope - CEA"/>
        </authorList>
    </citation>
    <scope>NUCLEOTIDE SEQUENCE [LARGE SCALE GENOMIC DNA]</scope>
    <source>
        <strain evidence="9 10">RCC 1105</strain>
    </source>
</reference>
<dbReference type="InterPro" id="IPR002259">
    <property type="entry name" value="Eqnu_transpt"/>
</dbReference>
<dbReference type="KEGG" id="bpg:Bathy17g01530"/>
<dbReference type="STRING" id="41875.K8F6U1"/>
<dbReference type="GeneID" id="19010906"/>
<keyword evidence="6 8" id="KW-0472">Membrane</keyword>
<dbReference type="GO" id="GO:0005886">
    <property type="term" value="C:plasma membrane"/>
    <property type="evidence" value="ECO:0007669"/>
    <property type="project" value="TreeGrafter"/>
</dbReference>
<evidence type="ECO:0000256" key="4">
    <source>
        <dbReference type="ARBA" id="ARBA00022692"/>
    </source>
</evidence>
<accession>K8F6U1</accession>
<evidence type="ECO:0000256" key="8">
    <source>
        <dbReference type="SAM" id="Phobius"/>
    </source>
</evidence>
<comment type="subcellular location">
    <subcellularLocation>
        <location evidence="1">Membrane</location>
        <topology evidence="1">Multi-pass membrane protein</topology>
    </subcellularLocation>
</comment>
<dbReference type="Proteomes" id="UP000198341">
    <property type="component" value="Chromosome 17"/>
</dbReference>
<feature type="compositionally biased region" description="Low complexity" evidence="7">
    <location>
        <begin position="310"/>
        <end position="330"/>
    </location>
</feature>
<keyword evidence="4 8" id="KW-0812">Transmembrane</keyword>
<feature type="region of interest" description="Disordered" evidence="7">
    <location>
        <begin position="275"/>
        <end position="296"/>
    </location>
</feature>
<organism evidence="9 10">
    <name type="scientific">Bathycoccus prasinos</name>
    <dbReference type="NCBI Taxonomy" id="41875"/>
    <lineage>
        <taxon>Eukaryota</taxon>
        <taxon>Viridiplantae</taxon>
        <taxon>Chlorophyta</taxon>
        <taxon>Mamiellophyceae</taxon>
        <taxon>Mamiellales</taxon>
        <taxon>Bathycoccaceae</taxon>
        <taxon>Bathycoccus</taxon>
    </lineage>
</organism>
<evidence type="ECO:0000256" key="5">
    <source>
        <dbReference type="ARBA" id="ARBA00022989"/>
    </source>
</evidence>
<dbReference type="Pfam" id="PF01733">
    <property type="entry name" value="Nucleoside_tran"/>
    <property type="match status" value="1"/>
</dbReference>
<dbReference type="GO" id="GO:0005337">
    <property type="term" value="F:nucleoside transmembrane transporter activity"/>
    <property type="evidence" value="ECO:0007669"/>
    <property type="project" value="InterPro"/>
</dbReference>
<dbReference type="RefSeq" id="XP_007508451.1">
    <property type="nucleotide sequence ID" value="XM_007508389.1"/>
</dbReference>
<feature type="region of interest" description="Disordered" evidence="7">
    <location>
        <begin position="310"/>
        <end position="334"/>
    </location>
</feature>
<evidence type="ECO:0000256" key="1">
    <source>
        <dbReference type="ARBA" id="ARBA00004141"/>
    </source>
</evidence>
<dbReference type="OrthoDB" id="1856718at2759"/>
<gene>
    <name evidence="9" type="ordered locus">Bathy17g01530</name>
</gene>
<dbReference type="PANTHER" id="PTHR10332:SF10">
    <property type="entry name" value="EQUILIBRATIVE NUCLEOSIDE TRANSPORTER 4"/>
    <property type="match status" value="1"/>
</dbReference>
<feature type="transmembrane region" description="Helical" evidence="8">
    <location>
        <begin position="18"/>
        <end position="38"/>
    </location>
</feature>